<protein>
    <submittedName>
        <fullName evidence="3">Uncharacterized protein</fullName>
    </submittedName>
</protein>
<dbReference type="InterPro" id="IPR007612">
    <property type="entry name" value="LOR"/>
</dbReference>
<dbReference type="Pfam" id="PF04525">
    <property type="entry name" value="LOR"/>
    <property type="match status" value="1"/>
</dbReference>
<gene>
    <name evidence="3" type="ORF">Sjap_001551</name>
</gene>
<feature type="region of interest" description="Disordered" evidence="2">
    <location>
        <begin position="1"/>
        <end position="23"/>
    </location>
</feature>
<dbReference type="InterPro" id="IPR025659">
    <property type="entry name" value="Tubby-like_C"/>
</dbReference>
<comment type="caution">
    <text evidence="3">The sequence shown here is derived from an EMBL/GenBank/DDBJ whole genome shotgun (WGS) entry which is preliminary data.</text>
</comment>
<reference evidence="3 4" key="1">
    <citation type="submission" date="2024-01" db="EMBL/GenBank/DDBJ databases">
        <title>Genome assemblies of Stephania.</title>
        <authorList>
            <person name="Yang L."/>
        </authorList>
    </citation>
    <scope>NUCLEOTIDE SEQUENCE [LARGE SCALE GENOMIC DNA]</scope>
    <source>
        <strain evidence="3">QJT</strain>
        <tissue evidence="3">Leaf</tissue>
    </source>
</reference>
<comment type="similarity">
    <text evidence="1">Belongs to the LOR family.</text>
</comment>
<organism evidence="3 4">
    <name type="scientific">Stephania japonica</name>
    <dbReference type="NCBI Taxonomy" id="461633"/>
    <lineage>
        <taxon>Eukaryota</taxon>
        <taxon>Viridiplantae</taxon>
        <taxon>Streptophyta</taxon>
        <taxon>Embryophyta</taxon>
        <taxon>Tracheophyta</taxon>
        <taxon>Spermatophyta</taxon>
        <taxon>Magnoliopsida</taxon>
        <taxon>Ranunculales</taxon>
        <taxon>Menispermaceae</taxon>
        <taxon>Menispermoideae</taxon>
        <taxon>Cissampelideae</taxon>
        <taxon>Stephania</taxon>
    </lineage>
</organism>
<sequence length="110" mass="11969">MFQSSYERRGEAETSTSTHADDVVVGGPYYPPLSGSPIAVIGRQFCAPYAMDLVIVRKVLSMTAGNFSIRNVNGNTMFKVKAKFGSLRGRRVLVDASGSPIVSMQRKVHT</sequence>
<dbReference type="PANTHER" id="PTHR31087">
    <property type="match status" value="1"/>
</dbReference>
<dbReference type="InterPro" id="IPR038595">
    <property type="entry name" value="LOR_sf"/>
</dbReference>
<evidence type="ECO:0000313" key="4">
    <source>
        <dbReference type="Proteomes" id="UP001417504"/>
    </source>
</evidence>
<dbReference type="EMBL" id="JBBNAE010000001">
    <property type="protein sequence ID" value="KAK9154071.1"/>
    <property type="molecule type" value="Genomic_DNA"/>
</dbReference>
<evidence type="ECO:0000256" key="1">
    <source>
        <dbReference type="ARBA" id="ARBA00005437"/>
    </source>
</evidence>
<evidence type="ECO:0000256" key="2">
    <source>
        <dbReference type="SAM" id="MobiDB-lite"/>
    </source>
</evidence>
<proteinExistence type="inferred from homology"/>
<dbReference type="SUPFAM" id="SSF54518">
    <property type="entry name" value="Tubby C-terminal domain-like"/>
    <property type="match status" value="1"/>
</dbReference>
<dbReference type="PANTHER" id="PTHR31087:SF58">
    <property type="entry name" value="OS07G0230700 PROTEIN"/>
    <property type="match status" value="1"/>
</dbReference>
<evidence type="ECO:0000313" key="3">
    <source>
        <dbReference type="EMBL" id="KAK9154071.1"/>
    </source>
</evidence>
<keyword evidence="4" id="KW-1185">Reference proteome</keyword>
<dbReference type="Gene3D" id="2.40.160.200">
    <property type="entry name" value="LURP1-related"/>
    <property type="match status" value="1"/>
</dbReference>
<dbReference type="AlphaFoldDB" id="A0AAP0KK65"/>
<dbReference type="Proteomes" id="UP001417504">
    <property type="component" value="Unassembled WGS sequence"/>
</dbReference>
<accession>A0AAP0KK65</accession>
<name>A0AAP0KK65_9MAGN</name>
<feature type="compositionally biased region" description="Basic and acidic residues" evidence="2">
    <location>
        <begin position="1"/>
        <end position="12"/>
    </location>
</feature>